<keyword evidence="4" id="KW-0418">Kinase</keyword>
<keyword evidence="1" id="KW-0547">Nucleotide-binding</keyword>
<dbReference type="Pfam" id="PF07714">
    <property type="entry name" value="PK_Tyr_Ser-Thr"/>
    <property type="match status" value="1"/>
</dbReference>
<protein>
    <submittedName>
        <fullName evidence="4">Kinase-like domain-containing protein</fullName>
    </submittedName>
</protein>
<dbReference type="PROSITE" id="PS50011">
    <property type="entry name" value="PROTEIN_KINASE_DOM"/>
    <property type="match status" value="1"/>
</dbReference>
<dbReference type="Gene3D" id="1.10.510.10">
    <property type="entry name" value="Transferase(Phosphotransferase) domain 1"/>
    <property type="match status" value="1"/>
</dbReference>
<evidence type="ECO:0000256" key="2">
    <source>
        <dbReference type="ARBA" id="ARBA00022840"/>
    </source>
</evidence>
<comment type="caution">
    <text evidence="4">The sequence shown here is derived from an EMBL/GenBank/DDBJ whole genome shotgun (WGS) entry which is preliminary data.</text>
</comment>
<evidence type="ECO:0000259" key="3">
    <source>
        <dbReference type="PROSITE" id="PS50011"/>
    </source>
</evidence>
<sequence>MGDRQRSAGQDLSDAFATVPNISHKIIKSEEQSCEGGAFSDVYKRKSNCGAGSLVEVAVKSFRFLCTMGETENDNYESTDVKAQEMIQRELGIWRRLEHPNIVPFLGVAYGFGRQGHVSLVSLWMANGSLQSFLGKHDDQLSIAHRLQLLLDVANGLCYLHSFVTPIIHGDLSGNNVLLDHNYTARLTDFGYASMTGDLPEALLYLQMTTMKPGALRFAAPEHFLVEEEQTMQPTIQSDIYSFGNLVFLVLSGKRPWSEFKHDNAVIGQILRGMKPQRPSSRPIEDKHWELVDRCWSSVGDRPGAGGVASSLQQFLWSLPPLQPLNGLFGVSSHSIHPVEQYTTMQKENVHPPGLSELILDYQNAMVRDDSANADITHDTQQNTSIKKANSRIFVRDHNLCNFYQDQEIKLQFNRVGTSNAAAAGVDALRTNKG</sequence>
<dbReference type="EMBL" id="JAGFBS010000005">
    <property type="protein sequence ID" value="KAG6379364.1"/>
    <property type="molecule type" value="Genomic_DNA"/>
</dbReference>
<dbReference type="PROSITE" id="PS00109">
    <property type="entry name" value="PROTEIN_KINASE_TYR"/>
    <property type="match status" value="1"/>
</dbReference>
<dbReference type="SUPFAM" id="SSF56112">
    <property type="entry name" value="Protein kinase-like (PK-like)"/>
    <property type="match status" value="1"/>
</dbReference>
<dbReference type="OrthoDB" id="4062651at2759"/>
<dbReference type="GO" id="GO:0005524">
    <property type="term" value="F:ATP binding"/>
    <property type="evidence" value="ECO:0007669"/>
    <property type="project" value="UniProtKB-KW"/>
</dbReference>
<keyword evidence="5" id="KW-1185">Reference proteome</keyword>
<dbReference type="InterPro" id="IPR051681">
    <property type="entry name" value="Ser/Thr_Kinases-Pseudokinases"/>
</dbReference>
<keyword evidence="4" id="KW-0808">Transferase</keyword>
<dbReference type="InterPro" id="IPR000719">
    <property type="entry name" value="Prot_kinase_dom"/>
</dbReference>
<dbReference type="GO" id="GO:0004674">
    <property type="term" value="F:protein serine/threonine kinase activity"/>
    <property type="evidence" value="ECO:0007669"/>
    <property type="project" value="TreeGrafter"/>
</dbReference>
<evidence type="ECO:0000313" key="5">
    <source>
        <dbReference type="Proteomes" id="UP000683000"/>
    </source>
</evidence>
<dbReference type="InterPro" id="IPR008266">
    <property type="entry name" value="Tyr_kinase_AS"/>
</dbReference>
<dbReference type="InterPro" id="IPR001245">
    <property type="entry name" value="Ser-Thr/Tyr_kinase_cat_dom"/>
</dbReference>
<dbReference type="PANTHER" id="PTHR44329">
    <property type="entry name" value="SERINE/THREONINE-PROTEIN KINASE TNNI3K-RELATED"/>
    <property type="match status" value="1"/>
</dbReference>
<accession>A0A8I2YWM0</accession>
<name>A0A8I2YWM0_9AGAM</name>
<organism evidence="4 5">
    <name type="scientific">Boletus reticuloceps</name>
    <dbReference type="NCBI Taxonomy" id="495285"/>
    <lineage>
        <taxon>Eukaryota</taxon>
        <taxon>Fungi</taxon>
        <taxon>Dikarya</taxon>
        <taxon>Basidiomycota</taxon>
        <taxon>Agaricomycotina</taxon>
        <taxon>Agaricomycetes</taxon>
        <taxon>Agaricomycetidae</taxon>
        <taxon>Boletales</taxon>
        <taxon>Boletineae</taxon>
        <taxon>Boletaceae</taxon>
        <taxon>Boletoideae</taxon>
        <taxon>Boletus</taxon>
    </lineage>
</organism>
<dbReference type="Proteomes" id="UP000683000">
    <property type="component" value="Unassembled WGS sequence"/>
</dbReference>
<feature type="domain" description="Protein kinase" evidence="3">
    <location>
        <begin position="28"/>
        <end position="316"/>
    </location>
</feature>
<keyword evidence="2" id="KW-0067">ATP-binding</keyword>
<dbReference type="InterPro" id="IPR011009">
    <property type="entry name" value="Kinase-like_dom_sf"/>
</dbReference>
<proteinExistence type="predicted"/>
<evidence type="ECO:0000313" key="4">
    <source>
        <dbReference type="EMBL" id="KAG6379364.1"/>
    </source>
</evidence>
<dbReference type="AlphaFoldDB" id="A0A8I2YWM0"/>
<gene>
    <name evidence="4" type="ORF">JVT61DRAFT_11827</name>
</gene>
<evidence type="ECO:0000256" key="1">
    <source>
        <dbReference type="ARBA" id="ARBA00022741"/>
    </source>
</evidence>
<reference evidence="4" key="1">
    <citation type="submission" date="2021-03" db="EMBL/GenBank/DDBJ databases">
        <title>Evolutionary innovations through gain and loss of genes in the ectomycorrhizal Boletales.</title>
        <authorList>
            <person name="Wu G."/>
            <person name="Miyauchi S."/>
            <person name="Morin E."/>
            <person name="Yang Z.-L."/>
            <person name="Xu J."/>
            <person name="Martin F.M."/>
        </authorList>
    </citation>
    <scope>NUCLEOTIDE SEQUENCE</scope>
    <source>
        <strain evidence="4">BR01</strain>
    </source>
</reference>
<dbReference type="PANTHER" id="PTHR44329:SF298">
    <property type="entry name" value="MIXED LINEAGE KINASE DOMAIN-LIKE PROTEIN"/>
    <property type="match status" value="1"/>
</dbReference>